<organism evidence="8 9">
    <name type="scientific">Treponema rectale</name>
    <dbReference type="NCBI Taxonomy" id="744512"/>
    <lineage>
        <taxon>Bacteria</taxon>
        <taxon>Pseudomonadati</taxon>
        <taxon>Spirochaetota</taxon>
        <taxon>Spirochaetia</taxon>
        <taxon>Spirochaetales</taxon>
        <taxon>Treponemataceae</taxon>
        <taxon>Treponema</taxon>
    </lineage>
</organism>
<evidence type="ECO:0000256" key="2">
    <source>
        <dbReference type="ARBA" id="ARBA00022679"/>
    </source>
</evidence>
<evidence type="ECO:0000256" key="5">
    <source>
        <dbReference type="ARBA" id="ARBA00024416"/>
    </source>
</evidence>
<evidence type="ECO:0000256" key="4">
    <source>
        <dbReference type="ARBA" id="ARBA00024346"/>
    </source>
</evidence>
<dbReference type="Pfam" id="PF10093">
    <property type="entry name" value="EarP"/>
    <property type="match status" value="1"/>
</dbReference>
<keyword evidence="1" id="KW-0328">Glycosyltransferase</keyword>
<comment type="function">
    <text evidence="3">Protein-arginine rhamnosyltransferase that catalyzes the transfer of a single rhamnose to elongation factor P (EF-P) on 'Lys-32', a modification required for EF-P-dependent rescue of polyproline stalled ribosomes.</text>
</comment>
<evidence type="ECO:0000256" key="6">
    <source>
        <dbReference type="ARBA" id="ARBA00030025"/>
    </source>
</evidence>
<evidence type="ECO:0000256" key="3">
    <source>
        <dbReference type="ARBA" id="ARBA00024303"/>
    </source>
</evidence>
<protein>
    <recommendedName>
        <fullName evidence="5">Protein-arginine rhamnosyltransferase</fullName>
    </recommendedName>
    <alternativeName>
        <fullName evidence="6">EF-P arginine rhamnosyltransferase</fullName>
    </alternativeName>
</protein>
<dbReference type="EMBL" id="JACHFR010000003">
    <property type="protein sequence ID" value="MBB5219640.1"/>
    <property type="molecule type" value="Genomic_DNA"/>
</dbReference>
<accession>A0A840SFX1</accession>
<dbReference type="RefSeq" id="WP_184653059.1">
    <property type="nucleotide sequence ID" value="NZ_JACHFR010000003.1"/>
</dbReference>
<name>A0A840SFX1_9SPIR</name>
<comment type="catalytic activity">
    <reaction evidence="7">
        <text>dTDP-beta-L-rhamnose + L-arginyl-[protein] = N(omega)-(alpha-L-rhamnosyl)-L-arginyl-[protein] + dTDP + H(+)</text>
        <dbReference type="Rhea" id="RHEA:66692"/>
        <dbReference type="Rhea" id="RHEA-COMP:10532"/>
        <dbReference type="Rhea" id="RHEA-COMP:17096"/>
        <dbReference type="ChEBI" id="CHEBI:15378"/>
        <dbReference type="ChEBI" id="CHEBI:29965"/>
        <dbReference type="ChEBI" id="CHEBI:57510"/>
        <dbReference type="ChEBI" id="CHEBI:58369"/>
        <dbReference type="ChEBI" id="CHEBI:167445"/>
    </reaction>
    <physiologicalReaction direction="left-to-right" evidence="7">
        <dbReference type="Rhea" id="RHEA:66693"/>
    </physiologicalReaction>
</comment>
<keyword evidence="2" id="KW-0808">Transferase</keyword>
<evidence type="ECO:0000313" key="9">
    <source>
        <dbReference type="Proteomes" id="UP000578697"/>
    </source>
</evidence>
<evidence type="ECO:0000313" key="8">
    <source>
        <dbReference type="EMBL" id="MBB5219640.1"/>
    </source>
</evidence>
<comment type="caution">
    <text evidence="8">The sequence shown here is derived from an EMBL/GenBank/DDBJ whole genome shotgun (WGS) entry which is preliminary data.</text>
</comment>
<comment type="similarity">
    <text evidence="4">Belongs to the glycosyltransferase 104 family.</text>
</comment>
<keyword evidence="9" id="KW-1185">Reference proteome</keyword>
<sequence length="405" mass="45782">MKKILLLCRVVDNYGDIGFVYRLSRSLSELYPEDYELTLAVSNLDSFSKLCPSVSPDKSIQKCCGWNILDWNASEKASGFISKNFPDVILECFQCGRPEWLDELLFDSENRKCLIVNVEYLTAEEWADDFHLLKSGTRSSSVKKINFMPGFTDKTGGLVLDSSFTENLSSASAALNKIEGLIPQESFSAIKTSSDFNVLVFNYKRDFSVLAAALEKFSAVIKKNVRIFAAPGLSFDSVVEAAAGLSHVKIQKLPYMCQTSWDALLCLMDFNFIRGEDSFSRAALCGKPFVWDIYPQEGQFHLVKLEAFLLRLKPYFSDGQLFKRFRRFVLGYNLKLHDEICSEALDAVTPEEYKCLEDKDFAVNELLYLFDEYSALKDAFSEFAGAAVSNGNLTVHLNEVLKNYF</sequence>
<dbReference type="AlphaFoldDB" id="A0A840SFX1"/>
<proteinExistence type="inferred from homology"/>
<dbReference type="GO" id="GO:0106361">
    <property type="term" value="F:protein-arginine rhamnosyltransferase activity"/>
    <property type="evidence" value="ECO:0007669"/>
    <property type="project" value="InterPro"/>
</dbReference>
<evidence type="ECO:0000256" key="1">
    <source>
        <dbReference type="ARBA" id="ARBA00022676"/>
    </source>
</evidence>
<dbReference type="Proteomes" id="UP000578697">
    <property type="component" value="Unassembled WGS sequence"/>
</dbReference>
<dbReference type="InterPro" id="IPR016633">
    <property type="entry name" value="EarP"/>
</dbReference>
<evidence type="ECO:0000256" key="7">
    <source>
        <dbReference type="ARBA" id="ARBA00048472"/>
    </source>
</evidence>
<gene>
    <name evidence="8" type="ORF">HNP77_002022</name>
</gene>
<reference evidence="8 9" key="1">
    <citation type="submission" date="2020-08" db="EMBL/GenBank/DDBJ databases">
        <title>Genomic Encyclopedia of Type Strains, Phase IV (KMG-IV): sequencing the most valuable type-strain genomes for metagenomic binning, comparative biology and taxonomic classification.</title>
        <authorList>
            <person name="Goeker M."/>
        </authorList>
    </citation>
    <scope>NUCLEOTIDE SEQUENCE [LARGE SCALE GENOMIC DNA]</scope>
    <source>
        <strain evidence="8 9">DSM 103679</strain>
    </source>
</reference>